<feature type="transmembrane region" description="Helical" evidence="1">
    <location>
        <begin position="80"/>
        <end position="105"/>
    </location>
</feature>
<evidence type="ECO:0000313" key="3">
    <source>
        <dbReference type="Proteomes" id="UP000678393"/>
    </source>
</evidence>
<dbReference type="OrthoDB" id="5586934at2759"/>
<feature type="transmembrane region" description="Helical" evidence="1">
    <location>
        <begin position="28"/>
        <end position="52"/>
    </location>
</feature>
<evidence type="ECO:0000256" key="1">
    <source>
        <dbReference type="SAM" id="Phobius"/>
    </source>
</evidence>
<accession>A0A8S3Z049</accession>
<dbReference type="EMBL" id="CAJHNH020001012">
    <property type="protein sequence ID" value="CAG5121032.1"/>
    <property type="molecule type" value="Genomic_DNA"/>
</dbReference>
<feature type="transmembrane region" description="Helical" evidence="1">
    <location>
        <begin position="260"/>
        <end position="279"/>
    </location>
</feature>
<name>A0A8S3Z049_9EUPU</name>
<feature type="transmembrane region" description="Helical" evidence="1">
    <location>
        <begin position="189"/>
        <end position="217"/>
    </location>
</feature>
<proteinExistence type="predicted"/>
<comment type="caution">
    <text evidence="2">The sequence shown here is derived from an EMBL/GenBank/DDBJ whole genome shotgun (WGS) entry which is preliminary data.</text>
</comment>
<keyword evidence="3" id="KW-1185">Reference proteome</keyword>
<keyword evidence="1" id="KW-1133">Transmembrane helix</keyword>
<organism evidence="2 3">
    <name type="scientific">Candidula unifasciata</name>
    <dbReference type="NCBI Taxonomy" id="100452"/>
    <lineage>
        <taxon>Eukaryota</taxon>
        <taxon>Metazoa</taxon>
        <taxon>Spiralia</taxon>
        <taxon>Lophotrochozoa</taxon>
        <taxon>Mollusca</taxon>
        <taxon>Gastropoda</taxon>
        <taxon>Heterobranchia</taxon>
        <taxon>Euthyneura</taxon>
        <taxon>Panpulmonata</taxon>
        <taxon>Eupulmonata</taxon>
        <taxon>Stylommatophora</taxon>
        <taxon>Helicina</taxon>
        <taxon>Helicoidea</taxon>
        <taxon>Geomitridae</taxon>
        <taxon>Candidula</taxon>
    </lineage>
</organism>
<dbReference type="Proteomes" id="UP000678393">
    <property type="component" value="Unassembled WGS sequence"/>
</dbReference>
<gene>
    <name evidence="2" type="ORF">CUNI_LOCUS6590</name>
</gene>
<feature type="transmembrane region" description="Helical" evidence="1">
    <location>
        <begin position="285"/>
        <end position="306"/>
    </location>
</feature>
<dbReference type="AlphaFoldDB" id="A0A8S3Z049"/>
<sequence>MTSPKLTVGQKAAKSVHIVERKLRSSPVFVTLIVFTFILYLAVLVLNCLAVAPHHSSGLFQHGTVNVARVLSFNFMPAWWTFYIGAVIYLLQLLWVTYSLVLTCLEVSQEPAYLNPVILSPAFYIFFNLSSVFNIGWLFLWDKLLHLASFMFLACIALSLILTTAIVASRMVMFKDTLIDQNRFKELKFLQITVVNSVAMYATWAVVCALLNLGMILVYKWDRQLSEEVTAILCVSVLAFMSLVYVILDSTLIARYTRYCLTPYVVVIWTLAGSVAENYNPGNLSSIMSTFFVGAISLAFCVKLGLTCFRSTSRNGQYTLMKTALEDDCAN</sequence>
<reference evidence="2" key="1">
    <citation type="submission" date="2021-04" db="EMBL/GenBank/DDBJ databases">
        <authorList>
            <consortium name="Molecular Ecology Group"/>
        </authorList>
    </citation>
    <scope>NUCLEOTIDE SEQUENCE</scope>
</reference>
<protein>
    <submittedName>
        <fullName evidence="2">Uncharacterized protein</fullName>
    </submittedName>
</protein>
<dbReference type="PANTHER" id="PTHR33802">
    <property type="entry name" value="SI:CH211-161H7.5-RELATED"/>
    <property type="match status" value="1"/>
</dbReference>
<keyword evidence="1" id="KW-0472">Membrane</keyword>
<feature type="transmembrane region" description="Helical" evidence="1">
    <location>
        <begin position="117"/>
        <end position="141"/>
    </location>
</feature>
<feature type="transmembrane region" description="Helical" evidence="1">
    <location>
        <begin position="147"/>
        <end position="168"/>
    </location>
</feature>
<evidence type="ECO:0000313" key="2">
    <source>
        <dbReference type="EMBL" id="CAG5121032.1"/>
    </source>
</evidence>
<keyword evidence="1" id="KW-0812">Transmembrane</keyword>
<feature type="transmembrane region" description="Helical" evidence="1">
    <location>
        <begin position="229"/>
        <end position="248"/>
    </location>
</feature>
<dbReference type="PANTHER" id="PTHR33802:SF1">
    <property type="entry name" value="XK-RELATED PROTEIN"/>
    <property type="match status" value="1"/>
</dbReference>